<sequence>MALTVRKRVVLFSSLIIISSAAAYLFWPLTSDEFDIIPDKKAIAEKQKFLEEKPATTDHEKPNIIVLVADDLGKTDLPLYGNKVVETPNINALGREGAVFNEAYVSAPICSPSRAGLLTGRYQQRFGYELQPVNRYLNNRFLKLIVNNTFDLQELEFEDMKKVPDQAAIAKQGLPVQEITIADLLKKNGYQTGIIGKWHQGYSEEFLPLKRGFDYHYGFYEAFSWFADTSKTINSRNTGVMDSHIWEQGNSGPAQKRRNNDVIQVDEFYTNALAREAKQFIEKNKKKPFFLYVPFNAPHTPFQALTRDVNKYKAKGVTDLNKAIYYSLITGLDSAVGQIHDQVKVLGLEENTLIFFLSDNGGATYTKATDNAPLRGGKMSLYEGGINVPFVVKWKGKINPGQIVNSPVSSLDIFATAAAVTGSTLPASRSYDGVNLIPYLNETNKTSPHQSLYWRSGVNRAIRKGDWKLVLNAKDNLTLLFNLKDDKSELKNLAQGNPAKVTELKTDLAVWEKNLIKPLWPGTGYYKNYFDGKLDRFSL</sequence>
<reference evidence="7" key="1">
    <citation type="submission" date="2023-07" db="EMBL/GenBank/DDBJ databases">
        <title>Dyadobacter sp. nov 'subterranea' isolated from contaminted grondwater.</title>
        <authorList>
            <person name="Szabo I."/>
            <person name="Al-Omari J."/>
            <person name="Szerdahelyi S.G."/>
            <person name="Rado J."/>
        </authorList>
    </citation>
    <scope>NUCLEOTIDE SEQUENCE [LARGE SCALE GENOMIC DNA]</scope>
    <source>
        <strain evidence="7">UP-52</strain>
    </source>
</reference>
<organism evidence="6 7">
    <name type="scientific">Dyadobacter subterraneus</name>
    <dbReference type="NCBI Taxonomy" id="2773304"/>
    <lineage>
        <taxon>Bacteria</taxon>
        <taxon>Pseudomonadati</taxon>
        <taxon>Bacteroidota</taxon>
        <taxon>Cytophagia</taxon>
        <taxon>Cytophagales</taxon>
        <taxon>Spirosomataceae</taxon>
        <taxon>Dyadobacter</taxon>
    </lineage>
</organism>
<dbReference type="SUPFAM" id="SSF53649">
    <property type="entry name" value="Alkaline phosphatase-like"/>
    <property type="match status" value="1"/>
</dbReference>
<keyword evidence="4" id="KW-0106">Calcium</keyword>
<dbReference type="PROSITE" id="PS00523">
    <property type="entry name" value="SULFATASE_1"/>
    <property type="match status" value="1"/>
</dbReference>
<keyword evidence="7" id="KW-1185">Reference proteome</keyword>
<dbReference type="Pfam" id="PF00884">
    <property type="entry name" value="Sulfatase"/>
    <property type="match status" value="1"/>
</dbReference>
<dbReference type="PANTHER" id="PTHR42693:SF33">
    <property type="entry name" value="ARYLSULFATASE"/>
    <property type="match status" value="1"/>
</dbReference>
<keyword evidence="2" id="KW-0479">Metal-binding</keyword>
<evidence type="ECO:0000256" key="4">
    <source>
        <dbReference type="ARBA" id="ARBA00022837"/>
    </source>
</evidence>
<evidence type="ECO:0000313" key="7">
    <source>
        <dbReference type="Proteomes" id="UP000634134"/>
    </source>
</evidence>
<dbReference type="EMBL" id="JACYGY010000001">
    <property type="protein sequence ID" value="MBE9461384.1"/>
    <property type="molecule type" value="Genomic_DNA"/>
</dbReference>
<dbReference type="InterPro" id="IPR000917">
    <property type="entry name" value="Sulfatase_N"/>
</dbReference>
<dbReference type="PROSITE" id="PS00149">
    <property type="entry name" value="SULFATASE_2"/>
    <property type="match status" value="1"/>
</dbReference>
<gene>
    <name evidence="6" type="ORF">IEE83_05775</name>
</gene>
<dbReference type="PANTHER" id="PTHR42693">
    <property type="entry name" value="ARYLSULFATASE FAMILY MEMBER"/>
    <property type="match status" value="1"/>
</dbReference>
<dbReference type="InterPro" id="IPR050738">
    <property type="entry name" value="Sulfatase"/>
</dbReference>
<evidence type="ECO:0000256" key="2">
    <source>
        <dbReference type="ARBA" id="ARBA00022723"/>
    </source>
</evidence>
<evidence type="ECO:0000256" key="1">
    <source>
        <dbReference type="ARBA" id="ARBA00008779"/>
    </source>
</evidence>
<dbReference type="InterPro" id="IPR017850">
    <property type="entry name" value="Alkaline_phosphatase_core_sf"/>
</dbReference>
<dbReference type="Gene3D" id="3.30.1120.10">
    <property type="match status" value="1"/>
</dbReference>
<name>A0ABR9W7E5_9BACT</name>
<keyword evidence="3" id="KW-0378">Hydrolase</keyword>
<comment type="similarity">
    <text evidence="1">Belongs to the sulfatase family.</text>
</comment>
<dbReference type="RefSeq" id="WP_194119652.1">
    <property type="nucleotide sequence ID" value="NZ_JACYGY010000001.1"/>
</dbReference>
<comment type="caution">
    <text evidence="6">The sequence shown here is derived from an EMBL/GenBank/DDBJ whole genome shotgun (WGS) entry which is preliminary data.</text>
</comment>
<evidence type="ECO:0000259" key="5">
    <source>
        <dbReference type="Pfam" id="PF00884"/>
    </source>
</evidence>
<evidence type="ECO:0000256" key="3">
    <source>
        <dbReference type="ARBA" id="ARBA00022801"/>
    </source>
</evidence>
<accession>A0ABR9W7E5</accession>
<proteinExistence type="inferred from homology"/>
<evidence type="ECO:0000313" key="6">
    <source>
        <dbReference type="EMBL" id="MBE9461384.1"/>
    </source>
</evidence>
<feature type="domain" description="Sulfatase N-terminal" evidence="5">
    <location>
        <begin position="62"/>
        <end position="422"/>
    </location>
</feature>
<dbReference type="Proteomes" id="UP000634134">
    <property type="component" value="Unassembled WGS sequence"/>
</dbReference>
<dbReference type="InterPro" id="IPR024607">
    <property type="entry name" value="Sulfatase_CS"/>
</dbReference>
<dbReference type="Gene3D" id="3.40.720.10">
    <property type="entry name" value="Alkaline Phosphatase, subunit A"/>
    <property type="match status" value="1"/>
</dbReference>
<protein>
    <submittedName>
        <fullName evidence="6">Sulfatase-like hydrolase/transferase</fullName>
    </submittedName>
</protein>